<accession>A0A174NRP0</accession>
<feature type="domain" description="Pyruvate carboxyltransferase" evidence="3">
    <location>
        <begin position="30"/>
        <end position="282"/>
    </location>
</feature>
<organism evidence="4 5">
    <name type="scientific">Anaerotruncus colihominis</name>
    <dbReference type="NCBI Taxonomy" id="169435"/>
    <lineage>
        <taxon>Bacteria</taxon>
        <taxon>Bacillati</taxon>
        <taxon>Bacillota</taxon>
        <taxon>Clostridia</taxon>
        <taxon>Eubacteriales</taxon>
        <taxon>Oscillospiraceae</taxon>
        <taxon>Anaerotruncus</taxon>
    </lineage>
</organism>
<evidence type="ECO:0000256" key="2">
    <source>
        <dbReference type="RuleBase" id="RU003523"/>
    </source>
</evidence>
<dbReference type="PROSITE" id="PS00816">
    <property type="entry name" value="AIPM_HOMOCIT_SYNTH_2"/>
    <property type="match status" value="1"/>
</dbReference>
<dbReference type="Gene3D" id="1.10.238.260">
    <property type="match status" value="1"/>
</dbReference>
<gene>
    <name evidence="4" type="primary">leuA_2</name>
    <name evidence="4" type="ORF">ERS852551_00972</name>
</gene>
<dbReference type="Gene3D" id="3.20.20.70">
    <property type="entry name" value="Aldolase class I"/>
    <property type="match status" value="1"/>
</dbReference>
<dbReference type="RefSeq" id="WP_055244415.1">
    <property type="nucleotide sequence ID" value="NZ_CABIWA010000007.1"/>
</dbReference>
<evidence type="ECO:0000313" key="5">
    <source>
        <dbReference type="Proteomes" id="UP000095765"/>
    </source>
</evidence>
<reference evidence="4 5" key="1">
    <citation type="submission" date="2015-09" db="EMBL/GenBank/DDBJ databases">
        <authorList>
            <consortium name="Pathogen Informatics"/>
        </authorList>
    </citation>
    <scope>NUCLEOTIDE SEQUENCE [LARGE SCALE GENOMIC DNA]</scope>
    <source>
        <strain evidence="4 5">2789STDY5834939</strain>
    </source>
</reference>
<dbReference type="InterPro" id="IPR002034">
    <property type="entry name" value="AIPM/Hcit_synth_CS"/>
</dbReference>
<dbReference type="EC" id="2.3.3.13" evidence="4"/>
<dbReference type="PANTHER" id="PTHR42880">
    <property type="entry name" value="HOMOCITRATE SYNTHASE"/>
    <property type="match status" value="1"/>
</dbReference>
<dbReference type="CDD" id="cd03174">
    <property type="entry name" value="DRE_TIM_metallolyase"/>
    <property type="match status" value="1"/>
</dbReference>
<evidence type="ECO:0000313" key="4">
    <source>
        <dbReference type="EMBL" id="CUP49318.1"/>
    </source>
</evidence>
<evidence type="ECO:0000259" key="3">
    <source>
        <dbReference type="PROSITE" id="PS50991"/>
    </source>
</evidence>
<dbReference type="PROSITE" id="PS50991">
    <property type="entry name" value="PYR_CT"/>
    <property type="match status" value="1"/>
</dbReference>
<evidence type="ECO:0000256" key="1">
    <source>
        <dbReference type="ARBA" id="ARBA00022679"/>
    </source>
</evidence>
<dbReference type="PROSITE" id="PS00815">
    <property type="entry name" value="AIPM_HOMOCIT_SYNTH_1"/>
    <property type="match status" value="1"/>
</dbReference>
<name>A0A174NRP0_9FIRM</name>
<protein>
    <submittedName>
        <fullName evidence="4">2-isopropylmalate synthase</fullName>
        <ecNumber evidence="4">2.3.3.13</ecNumber>
    </submittedName>
</protein>
<keyword evidence="1 2" id="KW-0808">Transferase</keyword>
<dbReference type="AlphaFoldDB" id="A0A174NRP0"/>
<dbReference type="InterPro" id="IPR000891">
    <property type="entry name" value="PYR_CT"/>
</dbReference>
<dbReference type="Proteomes" id="UP000095765">
    <property type="component" value="Unassembled WGS sequence"/>
</dbReference>
<dbReference type="GO" id="GO:0019752">
    <property type="term" value="P:carboxylic acid metabolic process"/>
    <property type="evidence" value="ECO:0007669"/>
    <property type="project" value="InterPro"/>
</dbReference>
<proteinExistence type="inferred from homology"/>
<dbReference type="GO" id="GO:0003852">
    <property type="term" value="F:2-isopropylmalate synthase activity"/>
    <property type="evidence" value="ECO:0007669"/>
    <property type="project" value="UniProtKB-EC"/>
</dbReference>
<dbReference type="InterPro" id="IPR013785">
    <property type="entry name" value="Aldolase_TIM"/>
</dbReference>
<dbReference type="PANTHER" id="PTHR42880:SF1">
    <property type="entry name" value="ISOPROPYLMALATE_HOMOCITRATE_CITRAMALATE SYNTHASE FAMILY PROTEIN"/>
    <property type="match status" value="1"/>
</dbReference>
<dbReference type="EMBL" id="CZBE01000005">
    <property type="protein sequence ID" value="CUP49318.1"/>
    <property type="molecule type" value="Genomic_DNA"/>
</dbReference>
<dbReference type="SUPFAM" id="SSF51569">
    <property type="entry name" value="Aldolase"/>
    <property type="match status" value="1"/>
</dbReference>
<sequence length="403" mass="44304">MNEWHTDKWFTSNWNFAEEVRRGIHFKDGIKIHDVTLRDGEQQAGLVLTCDQKIALAEKMAELGIHRIEAGMPAVSAEDARAVSEIVKRRLPTEIFGFARCMVDDVKRAADCGVSGIVIEIPSNEEMIREAYGWSLEKAVELSVKATKAAQGAGLYTVFFPIDMTRANIDWVLKLIGQVAADGHMDALAVVDTMGGLAPHTVPYLIDTIKSRIDKPLEVHFHDDFGLGVANSIMGLAAGADVVHTTISACGERAGNAAYEHLALALLTMYGYDLGLDYSKIYSLSKLLRSFIDLPVRGNMGVIGDRVFDIESGIVAGWYKNVKNTNPLLVTPYLPELTGHPGTEVVLGKHSGGPSIDCWADRLHIKLDKEQKSDLLGQIKLAACKKGNTLDEQEVRLLFKQYQ</sequence>
<comment type="similarity">
    <text evidence="2">Belongs to the alpha-IPM synthase/homocitrate synthase family.</text>
</comment>
<dbReference type="Pfam" id="PF00682">
    <property type="entry name" value="HMGL-like"/>
    <property type="match status" value="1"/>
</dbReference>
<keyword evidence="4" id="KW-0012">Acyltransferase</keyword>
<dbReference type="OrthoDB" id="9804858at2"/>